<dbReference type="Pfam" id="PF07045">
    <property type="entry name" value="DUF1330"/>
    <property type="match status" value="1"/>
</dbReference>
<protein>
    <submittedName>
        <fullName evidence="2">DUF1330 domain-containing protein</fullName>
    </submittedName>
</protein>
<dbReference type="PANTHER" id="PTHR41521">
    <property type="match status" value="1"/>
</dbReference>
<gene>
    <name evidence="2" type="ORF">EBV78_02520</name>
</gene>
<sequence>MTKAYWIAKYKKIDDQEALKRYAEKAKEIIQLFGGKPLVRGGKYITLEGENFIRTVIWEFENIDIATKCHDSKDYQEAWSLAKNTTVRDLLIVEGVKI</sequence>
<name>A0A845S5C5_9PROT</name>
<accession>A0A845S5C5</accession>
<reference evidence="2 3" key="1">
    <citation type="submission" date="2018-10" db="EMBL/GenBank/DDBJ databases">
        <title>Iterative Subtractive Binning of Freshwater Chronoseries Metagenomes Recovers Nearly Complete Genomes from over Four Hundred Novel Species.</title>
        <authorList>
            <person name="Rodriguez-R L.M."/>
            <person name="Tsementzi D."/>
            <person name="Luo C."/>
            <person name="Konstantinidis K.T."/>
        </authorList>
    </citation>
    <scope>NUCLEOTIDE SEQUENCE [LARGE SCALE GENOMIC DNA]</scope>
    <source>
        <strain evidence="2">WB7_2B_003</strain>
    </source>
</reference>
<dbReference type="Proteomes" id="UP000572953">
    <property type="component" value="Unassembled WGS sequence"/>
</dbReference>
<dbReference type="InterPro" id="IPR010753">
    <property type="entry name" value="DUF1330"/>
</dbReference>
<dbReference type="AlphaFoldDB" id="A0A845S5C5"/>
<evidence type="ECO:0000259" key="1">
    <source>
        <dbReference type="Pfam" id="PF07045"/>
    </source>
</evidence>
<proteinExistence type="predicted"/>
<dbReference type="Gene3D" id="3.30.70.100">
    <property type="match status" value="1"/>
</dbReference>
<dbReference type="EMBL" id="RGGN01000073">
    <property type="protein sequence ID" value="NCU62953.1"/>
    <property type="molecule type" value="Genomic_DNA"/>
</dbReference>
<feature type="domain" description="DUF1330" evidence="1">
    <location>
        <begin position="3"/>
        <end position="96"/>
    </location>
</feature>
<organism evidence="2 3">
    <name type="scientific">Candidatus Fonsibacter lacus</name>
    <dbReference type="NCBI Taxonomy" id="2576439"/>
    <lineage>
        <taxon>Bacteria</taxon>
        <taxon>Pseudomonadati</taxon>
        <taxon>Pseudomonadota</taxon>
        <taxon>Alphaproteobacteria</taxon>
        <taxon>Candidatus Pelagibacterales</taxon>
        <taxon>Candidatus Pelagibacterales incertae sedis</taxon>
        <taxon>Candidatus Fonsibacter</taxon>
    </lineage>
</organism>
<evidence type="ECO:0000313" key="3">
    <source>
        <dbReference type="Proteomes" id="UP000572953"/>
    </source>
</evidence>
<evidence type="ECO:0000313" key="2">
    <source>
        <dbReference type="EMBL" id="NCU62953.1"/>
    </source>
</evidence>
<dbReference type="PANTHER" id="PTHR41521:SF4">
    <property type="entry name" value="BLR0684 PROTEIN"/>
    <property type="match status" value="1"/>
</dbReference>
<dbReference type="SUPFAM" id="SSF54909">
    <property type="entry name" value="Dimeric alpha+beta barrel"/>
    <property type="match status" value="1"/>
</dbReference>
<comment type="caution">
    <text evidence="2">The sequence shown here is derived from an EMBL/GenBank/DDBJ whole genome shotgun (WGS) entry which is preliminary data.</text>
</comment>
<dbReference type="InterPro" id="IPR011008">
    <property type="entry name" value="Dimeric_a/b-barrel"/>
</dbReference>